<accession>A0AAV7V9C3</accession>
<sequence>MEVSGVPGYSSVATRPANLGAGGSTMYSMAADMQNYPRRWGLLGAPGIKCRGQKGSPPSKKEGTLQDNCFTLLDERLVLLFVDSASA</sequence>
<dbReference type="Proteomes" id="UP001066276">
    <property type="component" value="Chromosome 2_1"/>
</dbReference>
<evidence type="ECO:0000313" key="2">
    <source>
        <dbReference type="Proteomes" id="UP001066276"/>
    </source>
</evidence>
<keyword evidence="2" id="KW-1185">Reference proteome</keyword>
<organism evidence="1 2">
    <name type="scientific">Pleurodeles waltl</name>
    <name type="common">Iberian ribbed newt</name>
    <dbReference type="NCBI Taxonomy" id="8319"/>
    <lineage>
        <taxon>Eukaryota</taxon>
        <taxon>Metazoa</taxon>
        <taxon>Chordata</taxon>
        <taxon>Craniata</taxon>
        <taxon>Vertebrata</taxon>
        <taxon>Euteleostomi</taxon>
        <taxon>Amphibia</taxon>
        <taxon>Batrachia</taxon>
        <taxon>Caudata</taxon>
        <taxon>Salamandroidea</taxon>
        <taxon>Salamandridae</taxon>
        <taxon>Pleurodelinae</taxon>
        <taxon>Pleurodeles</taxon>
    </lineage>
</organism>
<comment type="caution">
    <text evidence="1">The sequence shown here is derived from an EMBL/GenBank/DDBJ whole genome shotgun (WGS) entry which is preliminary data.</text>
</comment>
<dbReference type="AlphaFoldDB" id="A0AAV7V9C3"/>
<evidence type="ECO:0000313" key="1">
    <source>
        <dbReference type="EMBL" id="KAJ1196905.1"/>
    </source>
</evidence>
<gene>
    <name evidence="1" type="ORF">NDU88_000768</name>
</gene>
<dbReference type="EMBL" id="JANPWB010000003">
    <property type="protein sequence ID" value="KAJ1196905.1"/>
    <property type="molecule type" value="Genomic_DNA"/>
</dbReference>
<proteinExistence type="predicted"/>
<protein>
    <submittedName>
        <fullName evidence="1">Uncharacterized protein</fullName>
    </submittedName>
</protein>
<name>A0AAV7V9C3_PLEWA</name>
<reference evidence="1" key="1">
    <citation type="journal article" date="2022" name="bioRxiv">
        <title>Sequencing and chromosome-scale assembly of the giantPleurodeles waltlgenome.</title>
        <authorList>
            <person name="Brown T."/>
            <person name="Elewa A."/>
            <person name="Iarovenko S."/>
            <person name="Subramanian E."/>
            <person name="Araus A.J."/>
            <person name="Petzold A."/>
            <person name="Susuki M."/>
            <person name="Suzuki K.-i.T."/>
            <person name="Hayashi T."/>
            <person name="Toyoda A."/>
            <person name="Oliveira C."/>
            <person name="Osipova E."/>
            <person name="Leigh N.D."/>
            <person name="Simon A."/>
            <person name="Yun M.H."/>
        </authorList>
    </citation>
    <scope>NUCLEOTIDE SEQUENCE</scope>
    <source>
        <strain evidence="1">20211129_DDA</strain>
        <tissue evidence="1">Liver</tissue>
    </source>
</reference>